<feature type="region of interest" description="Disordered" evidence="1">
    <location>
        <begin position="33"/>
        <end position="60"/>
    </location>
</feature>
<evidence type="ECO:0000256" key="1">
    <source>
        <dbReference type="SAM" id="MobiDB-lite"/>
    </source>
</evidence>
<protein>
    <submittedName>
        <fullName evidence="2">Uncharacterized protein</fullName>
    </submittedName>
</protein>
<gene>
    <name evidence="2" type="ORF">BP00DRAFT_334476</name>
</gene>
<feature type="non-terminal residue" evidence="2">
    <location>
        <position position="1"/>
    </location>
</feature>
<sequence>STYLVCEEDQAVPSTSQKEFAGLARAEVDRCSAGHSPMLSQPAKLKKIGAGAGRARKRQT</sequence>
<evidence type="ECO:0000313" key="3">
    <source>
        <dbReference type="Proteomes" id="UP000248817"/>
    </source>
</evidence>
<keyword evidence="3" id="KW-1185">Reference proteome</keyword>
<dbReference type="EMBL" id="KZ825470">
    <property type="protein sequence ID" value="PYI35280.1"/>
    <property type="molecule type" value="Genomic_DNA"/>
</dbReference>
<dbReference type="Proteomes" id="UP000248817">
    <property type="component" value="Unassembled WGS sequence"/>
</dbReference>
<reference evidence="2 3" key="1">
    <citation type="submission" date="2018-02" db="EMBL/GenBank/DDBJ databases">
        <title>The genomes of Aspergillus section Nigri reveals drivers in fungal speciation.</title>
        <authorList>
            <consortium name="DOE Joint Genome Institute"/>
            <person name="Vesth T.C."/>
            <person name="Nybo J."/>
            <person name="Theobald S."/>
            <person name="Brandl J."/>
            <person name="Frisvad J.C."/>
            <person name="Nielsen K.F."/>
            <person name="Lyhne E.K."/>
            <person name="Kogle M.E."/>
            <person name="Kuo A."/>
            <person name="Riley R."/>
            <person name="Clum A."/>
            <person name="Nolan M."/>
            <person name="Lipzen A."/>
            <person name="Salamov A."/>
            <person name="Henrissat B."/>
            <person name="Wiebenga A."/>
            <person name="De vries R.P."/>
            <person name="Grigoriev I.V."/>
            <person name="Mortensen U.H."/>
            <person name="Andersen M.R."/>
            <person name="Baker S.E."/>
        </authorList>
    </citation>
    <scope>NUCLEOTIDE SEQUENCE [LARGE SCALE GENOMIC DNA]</scope>
    <source>
        <strain evidence="2 3">CBS 114.80</strain>
    </source>
</reference>
<name>A0A2V5J0Y9_9EURO</name>
<dbReference type="AlphaFoldDB" id="A0A2V5J0Y9"/>
<accession>A0A2V5J0Y9</accession>
<proteinExistence type="predicted"/>
<organism evidence="2 3">
    <name type="scientific">Aspergillus indologenus CBS 114.80</name>
    <dbReference type="NCBI Taxonomy" id="1450541"/>
    <lineage>
        <taxon>Eukaryota</taxon>
        <taxon>Fungi</taxon>
        <taxon>Dikarya</taxon>
        <taxon>Ascomycota</taxon>
        <taxon>Pezizomycotina</taxon>
        <taxon>Eurotiomycetes</taxon>
        <taxon>Eurotiomycetidae</taxon>
        <taxon>Eurotiales</taxon>
        <taxon>Aspergillaceae</taxon>
        <taxon>Aspergillus</taxon>
        <taxon>Aspergillus subgen. Circumdati</taxon>
    </lineage>
</organism>
<dbReference type="Gene3D" id="3.40.50.1820">
    <property type="entry name" value="alpha/beta hydrolase"/>
    <property type="match status" value="1"/>
</dbReference>
<evidence type="ECO:0000313" key="2">
    <source>
        <dbReference type="EMBL" id="PYI35280.1"/>
    </source>
</evidence>
<dbReference type="InterPro" id="IPR029058">
    <property type="entry name" value="AB_hydrolase_fold"/>
</dbReference>